<sequence>MPKPTLLQSILGRPSQSYNHPPERDYHSTRHEIFKIAHRTRVIPGQFEDSGFDSSTPGNSDSEAHLSSATLDRVPQRPSSQVRKANGVDADSAQGRRTSTVSNPPTFRHHAHPAACYFSPSDRGGLSVSRDE</sequence>
<evidence type="ECO:0000313" key="3">
    <source>
        <dbReference type="Proteomes" id="UP000313359"/>
    </source>
</evidence>
<accession>A0A5C2SE57</accession>
<evidence type="ECO:0000313" key="2">
    <source>
        <dbReference type="EMBL" id="RPD62062.1"/>
    </source>
</evidence>
<reference evidence="2" key="1">
    <citation type="journal article" date="2018" name="Genome Biol. Evol.">
        <title>Genomics and development of Lentinus tigrinus, a white-rot wood-decaying mushroom with dimorphic fruiting bodies.</title>
        <authorList>
            <person name="Wu B."/>
            <person name="Xu Z."/>
            <person name="Knudson A."/>
            <person name="Carlson A."/>
            <person name="Chen N."/>
            <person name="Kovaka S."/>
            <person name="LaButti K."/>
            <person name="Lipzen A."/>
            <person name="Pennachio C."/>
            <person name="Riley R."/>
            <person name="Schakwitz W."/>
            <person name="Umezawa K."/>
            <person name="Ohm R.A."/>
            <person name="Grigoriev I.V."/>
            <person name="Nagy L.G."/>
            <person name="Gibbons J."/>
            <person name="Hibbett D."/>
        </authorList>
    </citation>
    <scope>NUCLEOTIDE SEQUENCE [LARGE SCALE GENOMIC DNA]</scope>
    <source>
        <strain evidence="2">ALCF2SS1-6</strain>
    </source>
</reference>
<dbReference type="STRING" id="1328759.A0A5C2SE57"/>
<dbReference type="AlphaFoldDB" id="A0A5C2SE57"/>
<feature type="region of interest" description="Disordered" evidence="1">
    <location>
        <begin position="1"/>
        <end position="29"/>
    </location>
</feature>
<proteinExistence type="predicted"/>
<feature type="compositionally biased region" description="Polar residues" evidence="1">
    <location>
        <begin position="52"/>
        <end position="70"/>
    </location>
</feature>
<dbReference type="Proteomes" id="UP000313359">
    <property type="component" value="Unassembled WGS sequence"/>
</dbReference>
<name>A0A5C2SE57_9APHY</name>
<evidence type="ECO:0000256" key="1">
    <source>
        <dbReference type="SAM" id="MobiDB-lite"/>
    </source>
</evidence>
<gene>
    <name evidence="2" type="ORF">L227DRAFT_48575</name>
</gene>
<dbReference type="EMBL" id="ML122260">
    <property type="protein sequence ID" value="RPD62062.1"/>
    <property type="molecule type" value="Genomic_DNA"/>
</dbReference>
<protein>
    <submittedName>
        <fullName evidence="2">Uncharacterized protein</fullName>
    </submittedName>
</protein>
<feature type="compositionally biased region" description="Polar residues" evidence="1">
    <location>
        <begin position="95"/>
        <end position="105"/>
    </location>
</feature>
<keyword evidence="3" id="KW-1185">Reference proteome</keyword>
<organism evidence="2 3">
    <name type="scientific">Lentinus tigrinus ALCF2SS1-6</name>
    <dbReference type="NCBI Taxonomy" id="1328759"/>
    <lineage>
        <taxon>Eukaryota</taxon>
        <taxon>Fungi</taxon>
        <taxon>Dikarya</taxon>
        <taxon>Basidiomycota</taxon>
        <taxon>Agaricomycotina</taxon>
        <taxon>Agaricomycetes</taxon>
        <taxon>Polyporales</taxon>
        <taxon>Polyporaceae</taxon>
        <taxon>Lentinus</taxon>
    </lineage>
</organism>
<feature type="region of interest" description="Disordered" evidence="1">
    <location>
        <begin position="45"/>
        <end position="132"/>
    </location>
</feature>
<dbReference type="OrthoDB" id="3070288at2759"/>